<dbReference type="CDD" id="cd07377">
    <property type="entry name" value="WHTH_GntR"/>
    <property type="match status" value="1"/>
</dbReference>
<reference evidence="5" key="1">
    <citation type="submission" date="2020-01" db="EMBL/GenBank/DDBJ databases">
        <title>Whole-genome analyses of novel actinobacteria.</title>
        <authorList>
            <person name="Sahin N."/>
        </authorList>
    </citation>
    <scope>NUCLEOTIDE SEQUENCE</scope>
    <source>
        <strain evidence="5">YC537</strain>
    </source>
</reference>
<accession>A0A964UYQ1</accession>
<dbReference type="SUPFAM" id="SSF46785">
    <property type="entry name" value="Winged helix' DNA-binding domain"/>
    <property type="match status" value="1"/>
</dbReference>
<sequence length="232" mass="25442">MKNVERAPSLVDGVLAELRQEIARGTWQLGDRIPSETRLAEMLGVSRLSVREAVRVLVHAGLLTTRQGHGTFVTATDEAQVALRRRLDDAGATDVMDVRHGLDLVAARLAATRRTEDDLQRLREALDRRAAAGRNADVEAFADADVDFHLRIAEAAHNSVLRDLYQGMSDALRDSIKVDQCMEHTIARNDTSHEELFEAVRHSDPTTATAVVLTILDRQDQDQDSGGSTGGS</sequence>
<protein>
    <submittedName>
        <fullName evidence="5">FCD domain-containing protein</fullName>
    </submittedName>
</protein>
<keyword evidence="6" id="KW-1185">Reference proteome</keyword>
<evidence type="ECO:0000256" key="1">
    <source>
        <dbReference type="ARBA" id="ARBA00023015"/>
    </source>
</evidence>
<comment type="caution">
    <text evidence="5">The sequence shown here is derived from an EMBL/GenBank/DDBJ whole genome shotgun (WGS) entry which is preliminary data.</text>
</comment>
<dbReference type="Pfam" id="PF00392">
    <property type="entry name" value="GntR"/>
    <property type="match status" value="1"/>
</dbReference>
<evidence type="ECO:0000313" key="6">
    <source>
        <dbReference type="Proteomes" id="UP000598297"/>
    </source>
</evidence>
<organism evidence="5 6">
    <name type="scientific">Streptomyces boluensis</name>
    <dbReference type="NCBI Taxonomy" id="1775135"/>
    <lineage>
        <taxon>Bacteria</taxon>
        <taxon>Bacillati</taxon>
        <taxon>Actinomycetota</taxon>
        <taxon>Actinomycetes</taxon>
        <taxon>Kitasatosporales</taxon>
        <taxon>Streptomycetaceae</taxon>
        <taxon>Streptomyces</taxon>
    </lineage>
</organism>
<dbReference type="GO" id="GO:0003677">
    <property type="term" value="F:DNA binding"/>
    <property type="evidence" value="ECO:0007669"/>
    <property type="project" value="UniProtKB-KW"/>
</dbReference>
<keyword evidence="1" id="KW-0805">Transcription regulation</keyword>
<dbReference type="Gene3D" id="1.10.10.10">
    <property type="entry name" value="Winged helix-like DNA-binding domain superfamily/Winged helix DNA-binding domain"/>
    <property type="match status" value="1"/>
</dbReference>
<dbReference type="Pfam" id="PF07729">
    <property type="entry name" value="FCD"/>
    <property type="match status" value="1"/>
</dbReference>
<dbReference type="RefSeq" id="WP_161700401.1">
    <property type="nucleotide sequence ID" value="NZ_JAAAHS010000181.1"/>
</dbReference>
<dbReference type="GO" id="GO:0003700">
    <property type="term" value="F:DNA-binding transcription factor activity"/>
    <property type="evidence" value="ECO:0007669"/>
    <property type="project" value="InterPro"/>
</dbReference>
<dbReference type="OrthoDB" id="7989071at2"/>
<dbReference type="InterPro" id="IPR000524">
    <property type="entry name" value="Tscrpt_reg_HTH_GntR"/>
</dbReference>
<dbReference type="PROSITE" id="PS50949">
    <property type="entry name" value="HTH_GNTR"/>
    <property type="match status" value="1"/>
</dbReference>
<dbReference type="Gene3D" id="1.20.120.530">
    <property type="entry name" value="GntR ligand-binding domain-like"/>
    <property type="match status" value="1"/>
</dbReference>
<feature type="domain" description="HTH gntR-type" evidence="4">
    <location>
        <begin position="8"/>
        <end position="76"/>
    </location>
</feature>
<name>A0A964UYQ1_9ACTN</name>
<gene>
    <name evidence="5" type="ORF">GUY60_21780</name>
</gene>
<dbReference type="PRINTS" id="PR00035">
    <property type="entry name" value="HTHGNTR"/>
</dbReference>
<evidence type="ECO:0000259" key="4">
    <source>
        <dbReference type="PROSITE" id="PS50949"/>
    </source>
</evidence>
<dbReference type="SUPFAM" id="SSF48008">
    <property type="entry name" value="GntR ligand-binding domain-like"/>
    <property type="match status" value="1"/>
</dbReference>
<dbReference type="InterPro" id="IPR011711">
    <property type="entry name" value="GntR_C"/>
</dbReference>
<proteinExistence type="predicted"/>
<dbReference type="InterPro" id="IPR036390">
    <property type="entry name" value="WH_DNA-bd_sf"/>
</dbReference>
<keyword evidence="2" id="KW-0238">DNA-binding</keyword>
<dbReference type="AlphaFoldDB" id="A0A964UYQ1"/>
<evidence type="ECO:0000256" key="2">
    <source>
        <dbReference type="ARBA" id="ARBA00023125"/>
    </source>
</evidence>
<dbReference type="PANTHER" id="PTHR43537">
    <property type="entry name" value="TRANSCRIPTIONAL REGULATOR, GNTR FAMILY"/>
    <property type="match status" value="1"/>
</dbReference>
<keyword evidence="3" id="KW-0804">Transcription</keyword>
<dbReference type="InterPro" id="IPR008920">
    <property type="entry name" value="TF_FadR/GntR_C"/>
</dbReference>
<dbReference type="SMART" id="SM00895">
    <property type="entry name" value="FCD"/>
    <property type="match status" value="1"/>
</dbReference>
<dbReference type="EMBL" id="JAAAHS010000181">
    <property type="protein sequence ID" value="NBE54000.1"/>
    <property type="molecule type" value="Genomic_DNA"/>
</dbReference>
<dbReference type="SMART" id="SM00345">
    <property type="entry name" value="HTH_GNTR"/>
    <property type="match status" value="1"/>
</dbReference>
<evidence type="ECO:0000313" key="5">
    <source>
        <dbReference type="EMBL" id="NBE54000.1"/>
    </source>
</evidence>
<dbReference type="InterPro" id="IPR036388">
    <property type="entry name" value="WH-like_DNA-bd_sf"/>
</dbReference>
<evidence type="ECO:0000256" key="3">
    <source>
        <dbReference type="ARBA" id="ARBA00023163"/>
    </source>
</evidence>
<dbReference type="PANTHER" id="PTHR43537:SF47">
    <property type="entry name" value="REGULATORY PROTEIN GNTR HTH"/>
    <property type="match status" value="1"/>
</dbReference>
<dbReference type="Proteomes" id="UP000598297">
    <property type="component" value="Unassembled WGS sequence"/>
</dbReference>